<dbReference type="RefSeq" id="WP_255349256.1">
    <property type="nucleotide sequence ID" value="NZ_CP165646.1"/>
</dbReference>
<protein>
    <submittedName>
        <fullName evidence="1">Uncharacterized protein</fullName>
    </submittedName>
</protein>
<sequence length="42" mass="5113">MNRPKSENHKNMTFEEEEEFLKRFKEREGKGELLSTNEIKEV</sequence>
<evidence type="ECO:0000313" key="1">
    <source>
        <dbReference type="EMBL" id="XDU64854.1"/>
    </source>
</evidence>
<dbReference type="AlphaFoldDB" id="A0AB39VC84"/>
<dbReference type="EMBL" id="CP165646">
    <property type="protein sequence ID" value="XDU64854.1"/>
    <property type="molecule type" value="Genomic_DNA"/>
</dbReference>
<gene>
    <name evidence="1" type="ORF">AB8B23_01420</name>
</gene>
<organism evidence="1">
    <name type="scientific">Leptotrichia mesophila</name>
    <dbReference type="NCBI Taxonomy" id="3239303"/>
    <lineage>
        <taxon>Bacteria</taxon>
        <taxon>Fusobacteriati</taxon>
        <taxon>Fusobacteriota</taxon>
        <taxon>Fusobacteriia</taxon>
        <taxon>Fusobacteriales</taxon>
        <taxon>Leptotrichiaceae</taxon>
        <taxon>Leptotrichia</taxon>
    </lineage>
</organism>
<dbReference type="KEGG" id="lmes:AB8B23_01420"/>
<accession>A0AB39VC84</accession>
<name>A0AB39VC84_9FUSO</name>
<reference evidence="1" key="1">
    <citation type="submission" date="2024-07" db="EMBL/GenBank/DDBJ databases">
        <authorList>
            <person name="Li X.-J."/>
            <person name="Wang X."/>
        </authorList>
    </citation>
    <scope>NUCLEOTIDE SEQUENCE</scope>
    <source>
        <strain evidence="1">HSP-342</strain>
    </source>
</reference>
<proteinExistence type="predicted"/>